<evidence type="ECO:0000313" key="1">
    <source>
        <dbReference type="EMBL" id="OAD67112.1"/>
    </source>
</evidence>
<reference evidence="2" key="1">
    <citation type="submission" date="2015-06" db="EMBL/GenBank/DDBJ databases">
        <title>Expansion of signal transduction pathways in fungi by whole-genome duplication.</title>
        <authorList>
            <consortium name="DOE Joint Genome Institute"/>
            <person name="Corrochano L.M."/>
            <person name="Kuo A."/>
            <person name="Marcet-Houben M."/>
            <person name="Polaino S."/>
            <person name="Salamov A."/>
            <person name="Villalobos J.M."/>
            <person name="Alvarez M.I."/>
            <person name="Avalos J."/>
            <person name="Benito E.P."/>
            <person name="Benoit I."/>
            <person name="Burger G."/>
            <person name="Camino L.P."/>
            <person name="Canovas D."/>
            <person name="Cerda-Olmedo E."/>
            <person name="Cheng J.-F."/>
            <person name="Dominguez A."/>
            <person name="Elias M."/>
            <person name="Eslava A.P."/>
            <person name="Glaser F."/>
            <person name="Grimwood J."/>
            <person name="Gutierrez G."/>
            <person name="Heitman J."/>
            <person name="Henrissat B."/>
            <person name="Iturriaga E.A."/>
            <person name="Lang B.F."/>
            <person name="Lavin J.L."/>
            <person name="Lee S."/>
            <person name="Li W."/>
            <person name="Lindquist E."/>
            <person name="Lopez-Garcia S."/>
            <person name="Luque E.M."/>
            <person name="Marcos A.T."/>
            <person name="Martin J."/>
            <person name="McCluskey K."/>
            <person name="Medina H.R."/>
            <person name="Miralles-Duran A."/>
            <person name="Miyazaki A."/>
            <person name="Munoz-Torres E."/>
            <person name="Oguiza J.A."/>
            <person name="Ohm R."/>
            <person name="Olmedo M."/>
            <person name="Orejas M."/>
            <person name="Ortiz-Castellanos L."/>
            <person name="Pisabarro A.G."/>
            <person name="Rodriguez-Romero J."/>
            <person name="Ruiz-Herrera J."/>
            <person name="Ruiz-Vazquez R."/>
            <person name="Sanz C."/>
            <person name="Schackwitz W."/>
            <person name="Schmutz J."/>
            <person name="Shahriari M."/>
            <person name="Shelest E."/>
            <person name="Silva-Franco F."/>
            <person name="Soanes D."/>
            <person name="Syed K."/>
            <person name="Tagua V.G."/>
            <person name="Talbot N.J."/>
            <person name="Thon M."/>
            <person name="De vries R.P."/>
            <person name="Wiebenga A."/>
            <person name="Yadav J.S."/>
            <person name="Braun E.L."/>
            <person name="Baker S."/>
            <person name="Garre V."/>
            <person name="Horwitz B."/>
            <person name="Torres-Martinez S."/>
            <person name="Idnurm A."/>
            <person name="Herrera-Estrella A."/>
            <person name="Gabaldon T."/>
            <person name="Grigoriev I.V."/>
        </authorList>
    </citation>
    <scope>NUCLEOTIDE SEQUENCE [LARGE SCALE GENOMIC DNA]</scope>
    <source>
        <strain evidence="2">NRRL 1555(-)</strain>
    </source>
</reference>
<organism evidence="1 2">
    <name type="scientific">Phycomyces blakesleeanus (strain ATCC 8743b / DSM 1359 / FGSC 10004 / NBRC 33097 / NRRL 1555)</name>
    <dbReference type="NCBI Taxonomy" id="763407"/>
    <lineage>
        <taxon>Eukaryota</taxon>
        <taxon>Fungi</taxon>
        <taxon>Fungi incertae sedis</taxon>
        <taxon>Mucoromycota</taxon>
        <taxon>Mucoromycotina</taxon>
        <taxon>Mucoromycetes</taxon>
        <taxon>Mucorales</taxon>
        <taxon>Phycomycetaceae</taxon>
        <taxon>Phycomyces</taxon>
    </lineage>
</organism>
<dbReference type="InParanoid" id="A0A162T9W7"/>
<keyword evidence="2" id="KW-1185">Reference proteome</keyword>
<name>A0A162T9W7_PHYB8</name>
<dbReference type="EMBL" id="KV441025">
    <property type="protein sequence ID" value="OAD67112.1"/>
    <property type="molecule type" value="Genomic_DNA"/>
</dbReference>
<sequence>MYVNKHIHFNNRTSNRADSACASLKHSLGTSSGKLKTVTLKVKKWYDELVANHKHRLMMESLGEGTKVVFNKVNAARLNDIRLKVCRFAMD</sequence>
<dbReference type="GeneID" id="28993635"/>
<protein>
    <submittedName>
        <fullName evidence="1">Uncharacterized protein</fullName>
    </submittedName>
</protein>
<gene>
    <name evidence="1" type="ORF">PHYBLDRAFT_151716</name>
</gene>
<accession>A0A162T9W7</accession>
<dbReference type="VEuPathDB" id="FungiDB:PHYBLDRAFT_151716"/>
<dbReference type="Proteomes" id="UP000077315">
    <property type="component" value="Unassembled WGS sequence"/>
</dbReference>
<dbReference type="AlphaFoldDB" id="A0A162T9W7"/>
<proteinExistence type="predicted"/>
<evidence type="ECO:0000313" key="2">
    <source>
        <dbReference type="Proteomes" id="UP000077315"/>
    </source>
</evidence>
<dbReference type="RefSeq" id="XP_018285152.1">
    <property type="nucleotide sequence ID" value="XM_018432729.1"/>
</dbReference>